<reference evidence="2" key="1">
    <citation type="submission" date="2025-08" db="UniProtKB">
        <authorList>
            <consortium name="RefSeq"/>
        </authorList>
    </citation>
    <scope>IDENTIFICATION</scope>
    <source>
        <strain evidence="2">USDA-PBARC FA_bdor</strain>
        <tissue evidence="2">Whole organism</tissue>
    </source>
</reference>
<dbReference type="RefSeq" id="XP_011311933.1">
    <property type="nucleotide sequence ID" value="XM_011313631.1"/>
</dbReference>
<sequence>MDLYISVRKKESRNTKEAGDTLLKIQRQFKKVGKIKKFIKVCLYRYTLLRAYYYMVIGEFKKALRQFNKFKTCRINKDSNLLISWADHCKNAWINPTDTSETSWEETCLKGENTEIIIHYTLPLSKNILESFRKTKSAGKA</sequence>
<gene>
    <name evidence="2" type="primary">LOC105271845</name>
</gene>
<evidence type="ECO:0000313" key="1">
    <source>
        <dbReference type="Proteomes" id="UP000694866"/>
    </source>
</evidence>
<dbReference type="GeneID" id="105271845"/>
<protein>
    <submittedName>
        <fullName evidence="2">Uncharacterized protein</fullName>
    </submittedName>
</protein>
<dbReference type="AlphaFoldDB" id="A0A9R1U975"/>
<dbReference type="Proteomes" id="UP000694866">
    <property type="component" value="Unplaced"/>
</dbReference>
<proteinExistence type="predicted"/>
<organism evidence="1 2">
    <name type="scientific">Fopius arisanus</name>
    <dbReference type="NCBI Taxonomy" id="64838"/>
    <lineage>
        <taxon>Eukaryota</taxon>
        <taxon>Metazoa</taxon>
        <taxon>Ecdysozoa</taxon>
        <taxon>Arthropoda</taxon>
        <taxon>Hexapoda</taxon>
        <taxon>Insecta</taxon>
        <taxon>Pterygota</taxon>
        <taxon>Neoptera</taxon>
        <taxon>Endopterygota</taxon>
        <taxon>Hymenoptera</taxon>
        <taxon>Apocrita</taxon>
        <taxon>Ichneumonoidea</taxon>
        <taxon>Braconidae</taxon>
        <taxon>Opiinae</taxon>
        <taxon>Fopius</taxon>
    </lineage>
</organism>
<keyword evidence="1" id="KW-1185">Reference proteome</keyword>
<dbReference type="KEGG" id="fas:105271845"/>
<name>A0A9R1U975_9HYME</name>
<evidence type="ECO:0000313" key="2">
    <source>
        <dbReference type="RefSeq" id="XP_011311933.1"/>
    </source>
</evidence>
<accession>A0A9R1U975</accession>